<dbReference type="CDD" id="cd08422">
    <property type="entry name" value="PBP2_CrgA_like"/>
    <property type="match status" value="1"/>
</dbReference>
<protein>
    <submittedName>
        <fullName evidence="6">LysR family transcriptional regulator</fullName>
    </submittedName>
</protein>
<accession>A0A934IRX7</accession>
<dbReference type="Gene3D" id="1.10.10.10">
    <property type="entry name" value="Winged helix-like DNA-binding domain superfamily/Winged helix DNA-binding domain"/>
    <property type="match status" value="1"/>
</dbReference>
<dbReference type="InterPro" id="IPR058163">
    <property type="entry name" value="LysR-type_TF_proteobact-type"/>
</dbReference>
<gene>
    <name evidence="6" type="ORF">JCR33_14635</name>
</gene>
<dbReference type="PANTHER" id="PTHR30537:SF20">
    <property type="entry name" value="TRANSCRIPTIONAL REGULATORY PROTEIN"/>
    <property type="match status" value="1"/>
</dbReference>
<dbReference type="GO" id="GO:0006351">
    <property type="term" value="P:DNA-templated transcription"/>
    <property type="evidence" value="ECO:0007669"/>
    <property type="project" value="TreeGrafter"/>
</dbReference>
<dbReference type="PRINTS" id="PR00039">
    <property type="entry name" value="HTHLYSR"/>
</dbReference>
<organism evidence="6 7">
    <name type="scientific">Acuticoccus mangrovi</name>
    <dbReference type="NCBI Taxonomy" id="2796142"/>
    <lineage>
        <taxon>Bacteria</taxon>
        <taxon>Pseudomonadati</taxon>
        <taxon>Pseudomonadota</taxon>
        <taxon>Alphaproteobacteria</taxon>
        <taxon>Hyphomicrobiales</taxon>
        <taxon>Amorphaceae</taxon>
        <taxon>Acuticoccus</taxon>
    </lineage>
</organism>
<dbReference type="InterPro" id="IPR036390">
    <property type="entry name" value="WH_DNA-bd_sf"/>
</dbReference>
<evidence type="ECO:0000256" key="2">
    <source>
        <dbReference type="ARBA" id="ARBA00023015"/>
    </source>
</evidence>
<dbReference type="AlphaFoldDB" id="A0A934IRX7"/>
<comment type="similarity">
    <text evidence="1">Belongs to the LysR transcriptional regulatory family.</text>
</comment>
<dbReference type="GO" id="GO:0043565">
    <property type="term" value="F:sequence-specific DNA binding"/>
    <property type="evidence" value="ECO:0007669"/>
    <property type="project" value="TreeGrafter"/>
</dbReference>
<name>A0A934IRX7_9HYPH</name>
<comment type="caution">
    <text evidence="6">The sequence shown here is derived from an EMBL/GenBank/DDBJ whole genome shotgun (WGS) entry which is preliminary data.</text>
</comment>
<dbReference type="RefSeq" id="WP_198882831.1">
    <property type="nucleotide sequence ID" value="NZ_JAEKJA010000011.1"/>
</dbReference>
<evidence type="ECO:0000313" key="7">
    <source>
        <dbReference type="Proteomes" id="UP000609531"/>
    </source>
</evidence>
<dbReference type="InterPro" id="IPR005119">
    <property type="entry name" value="LysR_subst-bd"/>
</dbReference>
<dbReference type="Proteomes" id="UP000609531">
    <property type="component" value="Unassembled WGS sequence"/>
</dbReference>
<dbReference type="SUPFAM" id="SSF46785">
    <property type="entry name" value="Winged helix' DNA-binding domain"/>
    <property type="match status" value="1"/>
</dbReference>
<dbReference type="PROSITE" id="PS50931">
    <property type="entry name" value="HTH_LYSR"/>
    <property type="match status" value="1"/>
</dbReference>
<dbReference type="SUPFAM" id="SSF53850">
    <property type="entry name" value="Periplasmic binding protein-like II"/>
    <property type="match status" value="1"/>
</dbReference>
<evidence type="ECO:0000313" key="6">
    <source>
        <dbReference type="EMBL" id="MBJ3776940.1"/>
    </source>
</evidence>
<dbReference type="InterPro" id="IPR000847">
    <property type="entry name" value="LysR_HTH_N"/>
</dbReference>
<keyword evidence="4" id="KW-0804">Transcription</keyword>
<evidence type="ECO:0000256" key="1">
    <source>
        <dbReference type="ARBA" id="ARBA00009437"/>
    </source>
</evidence>
<keyword evidence="7" id="KW-1185">Reference proteome</keyword>
<feature type="domain" description="HTH lysR-type" evidence="5">
    <location>
        <begin position="1"/>
        <end position="58"/>
    </location>
</feature>
<reference evidence="6" key="1">
    <citation type="submission" date="2020-12" db="EMBL/GenBank/DDBJ databases">
        <title>Bacterial taxonomy.</title>
        <authorList>
            <person name="Pan X."/>
        </authorList>
    </citation>
    <scope>NUCLEOTIDE SEQUENCE</scope>
    <source>
        <strain evidence="6">B2012</strain>
    </source>
</reference>
<dbReference type="Pfam" id="PF00126">
    <property type="entry name" value="HTH_1"/>
    <property type="match status" value="1"/>
</dbReference>
<evidence type="ECO:0000259" key="5">
    <source>
        <dbReference type="PROSITE" id="PS50931"/>
    </source>
</evidence>
<keyword evidence="2" id="KW-0805">Transcription regulation</keyword>
<dbReference type="InterPro" id="IPR036388">
    <property type="entry name" value="WH-like_DNA-bd_sf"/>
</dbReference>
<dbReference type="FunFam" id="1.10.10.10:FF:000001">
    <property type="entry name" value="LysR family transcriptional regulator"/>
    <property type="match status" value="1"/>
</dbReference>
<dbReference type="GO" id="GO:0003700">
    <property type="term" value="F:DNA-binding transcription factor activity"/>
    <property type="evidence" value="ECO:0007669"/>
    <property type="project" value="InterPro"/>
</dbReference>
<evidence type="ECO:0000256" key="4">
    <source>
        <dbReference type="ARBA" id="ARBA00023163"/>
    </source>
</evidence>
<dbReference type="PANTHER" id="PTHR30537">
    <property type="entry name" value="HTH-TYPE TRANSCRIPTIONAL REGULATOR"/>
    <property type="match status" value="1"/>
</dbReference>
<evidence type="ECO:0000256" key="3">
    <source>
        <dbReference type="ARBA" id="ARBA00023125"/>
    </source>
</evidence>
<proteinExistence type="inferred from homology"/>
<sequence length="296" mass="33456">MDWDKLRVFHAAAQKGSFTHAGEDLGISQSAVSRQVHALEMQIGVALFHRHARGLLLTEQGERLFRTTSQIARELQTVEGALLDSRDRPRGILRVTTTIGLGSSWLCSRISDFVELYPDVQLSLIFDDHELDIGMREADIAIRWRQPVQPDLVQRRLFTVHFHVYAARSYVDKYGAPKSLEDLSQHRIVAFGPNPPAYLRDLNWLETAGRAPDDPRHAAARISNIIALRYAVATGCGIGVLPDFVVEDDETLVRLDLGAEAPSYELYFVYAEELRNSARVQAFRDFILAKAEAWRF</sequence>
<keyword evidence="3" id="KW-0238">DNA-binding</keyword>
<dbReference type="Gene3D" id="3.40.190.290">
    <property type="match status" value="1"/>
</dbReference>
<dbReference type="EMBL" id="JAEKJA010000011">
    <property type="protein sequence ID" value="MBJ3776940.1"/>
    <property type="molecule type" value="Genomic_DNA"/>
</dbReference>
<dbReference type="Pfam" id="PF03466">
    <property type="entry name" value="LysR_substrate"/>
    <property type="match status" value="1"/>
</dbReference>